<dbReference type="Gene3D" id="3.10.28.10">
    <property type="entry name" value="Homing endonucleases"/>
    <property type="match status" value="1"/>
</dbReference>
<name>A0ABY5FG18_9ACTN</name>
<proteinExistence type="predicted"/>
<evidence type="ECO:0000313" key="1">
    <source>
        <dbReference type="EMBL" id="UTR82654.1"/>
    </source>
</evidence>
<protein>
    <recommendedName>
        <fullName evidence="3">LAGLIDADG DNA endonuclease family protein</fullName>
    </recommendedName>
</protein>
<keyword evidence="2" id="KW-1185">Reference proteome</keyword>
<gene>
    <name evidence="1" type="ORF">NLU04_31400</name>
</gene>
<organism evidence="1 2">
    <name type="scientific">Streptomyces cavourensis</name>
    <dbReference type="NCBI Taxonomy" id="67258"/>
    <lineage>
        <taxon>Bacteria</taxon>
        <taxon>Bacillati</taxon>
        <taxon>Actinomycetota</taxon>
        <taxon>Actinomycetes</taxon>
        <taxon>Kitasatosporales</taxon>
        <taxon>Streptomycetaceae</taxon>
        <taxon>Streptomyces</taxon>
    </lineage>
</organism>
<evidence type="ECO:0000313" key="2">
    <source>
        <dbReference type="Proteomes" id="UP001058236"/>
    </source>
</evidence>
<dbReference type="InterPro" id="IPR027434">
    <property type="entry name" value="Homing_endonucl"/>
</dbReference>
<dbReference type="SUPFAM" id="SSF55608">
    <property type="entry name" value="Homing endonucleases"/>
    <property type="match status" value="2"/>
</dbReference>
<evidence type="ECO:0008006" key="3">
    <source>
        <dbReference type="Google" id="ProtNLM"/>
    </source>
</evidence>
<dbReference type="RefSeq" id="WP_255239950.1">
    <property type="nucleotide sequence ID" value="NZ_CP101397.1"/>
</dbReference>
<reference evidence="1" key="1">
    <citation type="submission" date="2022-07" db="EMBL/GenBank/DDBJ databases">
        <title>Genomic of Streptomyces cavourensis F2.</title>
        <authorList>
            <person name="Hu S."/>
            <person name="Liang W."/>
        </authorList>
    </citation>
    <scope>NUCLEOTIDE SEQUENCE</scope>
    <source>
        <strain evidence="1">F2</strain>
    </source>
</reference>
<sequence>MAGHDPDAPALFDIGGLAPPTPTTDVSRLTDASPRPVPAFIDLEGPRYAYMFGFFQADGHLASGTGHKGGLCVEINVRDIAILRGFQQLTPYNSSITERVRSTNFAARHHSAVWTLCDREARAKVNDLGLPYGRKSKRITPPRAEFSRRDYLRGIIDADGSLGYTGQGLPFVSLTTASAAVGAYLCRYAKAVTGTARRIGRNARDGVYNVVYTKEAAVQLAAHLYYPDCLSLARKSTAAASLASWERPATMRVRPPGRRWKPWEDLTLLSSEDTTAAAAELGRSEASCSVRLWRLKTGQVRRHEDLPPSP</sequence>
<dbReference type="EMBL" id="CP101397">
    <property type="protein sequence ID" value="UTR82654.1"/>
    <property type="molecule type" value="Genomic_DNA"/>
</dbReference>
<accession>A0ABY5FG18</accession>
<dbReference type="Proteomes" id="UP001058236">
    <property type="component" value="Chromosome"/>
</dbReference>